<dbReference type="EMBL" id="JANPWB010000003">
    <property type="protein sequence ID" value="KAJ1204148.1"/>
    <property type="molecule type" value="Genomic_DNA"/>
</dbReference>
<gene>
    <name evidence="1" type="ORF">NDU88_007929</name>
</gene>
<comment type="caution">
    <text evidence="1">The sequence shown here is derived from an EMBL/GenBank/DDBJ whole genome shotgun (WGS) entry which is preliminary data.</text>
</comment>
<organism evidence="1 2">
    <name type="scientific">Pleurodeles waltl</name>
    <name type="common">Iberian ribbed newt</name>
    <dbReference type="NCBI Taxonomy" id="8319"/>
    <lineage>
        <taxon>Eukaryota</taxon>
        <taxon>Metazoa</taxon>
        <taxon>Chordata</taxon>
        <taxon>Craniata</taxon>
        <taxon>Vertebrata</taxon>
        <taxon>Euteleostomi</taxon>
        <taxon>Amphibia</taxon>
        <taxon>Batrachia</taxon>
        <taxon>Caudata</taxon>
        <taxon>Salamandroidea</taxon>
        <taxon>Salamandridae</taxon>
        <taxon>Pleurodelinae</taxon>
        <taxon>Pleurodeles</taxon>
    </lineage>
</organism>
<evidence type="ECO:0000313" key="2">
    <source>
        <dbReference type="Proteomes" id="UP001066276"/>
    </source>
</evidence>
<evidence type="ECO:0000313" key="1">
    <source>
        <dbReference type="EMBL" id="KAJ1204148.1"/>
    </source>
</evidence>
<protein>
    <submittedName>
        <fullName evidence="1">Uncharacterized protein</fullName>
    </submittedName>
</protein>
<reference evidence="1" key="1">
    <citation type="journal article" date="2022" name="bioRxiv">
        <title>Sequencing and chromosome-scale assembly of the giantPleurodeles waltlgenome.</title>
        <authorList>
            <person name="Brown T."/>
            <person name="Elewa A."/>
            <person name="Iarovenko S."/>
            <person name="Subramanian E."/>
            <person name="Araus A.J."/>
            <person name="Petzold A."/>
            <person name="Susuki M."/>
            <person name="Suzuki K.-i.T."/>
            <person name="Hayashi T."/>
            <person name="Toyoda A."/>
            <person name="Oliveira C."/>
            <person name="Osipova E."/>
            <person name="Leigh N.D."/>
            <person name="Simon A."/>
            <person name="Yun M.H."/>
        </authorList>
    </citation>
    <scope>NUCLEOTIDE SEQUENCE</scope>
    <source>
        <strain evidence="1">20211129_DDA</strain>
        <tissue evidence="1">Liver</tissue>
    </source>
</reference>
<proteinExistence type="predicted"/>
<name>A0AAV7VS67_PLEWA</name>
<sequence length="109" mass="12061">MSPWKAAGLVTTGDFYSEGTLLTFDELLSHTKIPSGNFLAYCAIRHLLHISWGLGDIEPPVSQILTLLLSMGDDRRVVSRLNTALLLDALPRLDHAKPRWDKLLPAPCP</sequence>
<dbReference type="Proteomes" id="UP001066276">
    <property type="component" value="Chromosome 2_1"/>
</dbReference>
<accession>A0AAV7VS67</accession>
<keyword evidence="2" id="KW-1185">Reference proteome</keyword>
<dbReference type="AlphaFoldDB" id="A0AAV7VS67"/>